<dbReference type="InterPro" id="IPR005135">
    <property type="entry name" value="Endo/exonuclease/phosphatase"/>
</dbReference>
<evidence type="ECO:0000256" key="8">
    <source>
        <dbReference type="ARBA" id="ARBA00023204"/>
    </source>
</evidence>
<keyword evidence="9" id="KW-0472">Membrane</keyword>
<dbReference type="InterPro" id="IPR051547">
    <property type="entry name" value="TDP2-like"/>
</dbReference>
<comment type="caution">
    <text evidence="11">The sequence shown here is derived from an EMBL/GenBank/DDBJ whole genome shotgun (WGS) entry which is preliminary data.</text>
</comment>
<evidence type="ECO:0000259" key="10">
    <source>
        <dbReference type="Pfam" id="PF03372"/>
    </source>
</evidence>
<keyword evidence="9" id="KW-0812">Transmembrane</keyword>
<feature type="domain" description="Endonuclease/exonuclease/phosphatase" evidence="10">
    <location>
        <begin position="104"/>
        <end position="351"/>
    </location>
</feature>
<dbReference type="InterPro" id="IPR036691">
    <property type="entry name" value="Endo/exonu/phosph_ase_sf"/>
</dbReference>
<evidence type="ECO:0000256" key="1">
    <source>
        <dbReference type="ARBA" id="ARBA00001936"/>
    </source>
</evidence>
<dbReference type="Proteomes" id="UP000714420">
    <property type="component" value="Unassembled WGS sequence"/>
</dbReference>
<feature type="transmembrane region" description="Helical" evidence="9">
    <location>
        <begin position="12"/>
        <end position="30"/>
    </location>
</feature>
<evidence type="ECO:0000256" key="7">
    <source>
        <dbReference type="ARBA" id="ARBA00022842"/>
    </source>
</evidence>
<dbReference type="SUPFAM" id="SSF56219">
    <property type="entry name" value="DNase I-like"/>
    <property type="match status" value="1"/>
</dbReference>
<feature type="transmembrane region" description="Helical" evidence="9">
    <location>
        <begin position="68"/>
        <end position="88"/>
    </location>
</feature>
<evidence type="ECO:0000256" key="3">
    <source>
        <dbReference type="ARBA" id="ARBA00022722"/>
    </source>
</evidence>
<organism evidence="11 12">
    <name type="scientific">Xylanibacter muris</name>
    <dbReference type="NCBI Taxonomy" id="2736290"/>
    <lineage>
        <taxon>Bacteria</taxon>
        <taxon>Pseudomonadati</taxon>
        <taxon>Bacteroidota</taxon>
        <taxon>Bacteroidia</taxon>
        <taxon>Bacteroidales</taxon>
        <taxon>Prevotellaceae</taxon>
        <taxon>Xylanibacter</taxon>
    </lineage>
</organism>
<protein>
    <submittedName>
        <fullName evidence="11">Endonuclease/exonuclease/phosphatase family protein</fullName>
    </submittedName>
</protein>
<accession>A0ABX2AJB9</accession>
<sequence length="368" mass="41829">MVSQLKQITVNMAAGANVATVIMMFLSGFSDYWDPVRFPVLSCTGLAFPVFLAVNMAFLFFWLAFKRIYMSIPLVGYLACYVPLRIYMPLNLPEDMPEDVIKVLTYNVENYTGDPRYEDGFSKIYTYIKESKADIVCIQEDNSKLFAAMRDSVGAPYAYYDTTGVGNASVKMNWQGIYSRFPILKKETIGYTSKGNGSVAYYLKIDNDTVIVVNNHFESNHLSPDEREMYKDMIKGDVETDTAKAGSKIIFSKLVEAVAMRAPQADSVHQYIENHKEYPVIVCGDFNDNPISYTRRTVAKGLVDCYVETGRGIGLSYNRKGFFVRIDNIFCSDKFKAYNCKVDNEIDASDHYPMYCWLRMVNKNGKKP</sequence>
<feature type="transmembrane region" description="Helical" evidence="9">
    <location>
        <begin position="36"/>
        <end position="61"/>
    </location>
</feature>
<evidence type="ECO:0000256" key="4">
    <source>
        <dbReference type="ARBA" id="ARBA00022723"/>
    </source>
</evidence>
<evidence type="ECO:0000256" key="9">
    <source>
        <dbReference type="SAM" id="Phobius"/>
    </source>
</evidence>
<keyword evidence="9" id="KW-1133">Transmembrane helix</keyword>
<dbReference type="GO" id="GO:0004519">
    <property type="term" value="F:endonuclease activity"/>
    <property type="evidence" value="ECO:0007669"/>
    <property type="project" value="UniProtKB-KW"/>
</dbReference>
<comment type="cofactor">
    <cofactor evidence="2">
        <name>Mg(2+)</name>
        <dbReference type="ChEBI" id="CHEBI:18420"/>
    </cofactor>
</comment>
<keyword evidence="8" id="KW-0234">DNA repair</keyword>
<name>A0ABX2AJB9_9BACT</name>
<dbReference type="RefSeq" id="WP_172272795.1">
    <property type="nucleotide sequence ID" value="NZ_CASGMU010000001.1"/>
</dbReference>
<dbReference type="EMBL" id="JABKKF010000001">
    <property type="protein sequence ID" value="NPD91074.1"/>
    <property type="molecule type" value="Genomic_DNA"/>
</dbReference>
<evidence type="ECO:0000313" key="12">
    <source>
        <dbReference type="Proteomes" id="UP000714420"/>
    </source>
</evidence>
<reference evidence="11 12" key="1">
    <citation type="submission" date="2020-05" db="EMBL/GenBank/DDBJ databases">
        <title>Distinct polysaccharide utilization as determinants for interspecies competition between intestinal Prevotella spp.</title>
        <authorList>
            <person name="Galvez E.J.C."/>
            <person name="Iljazovic A."/>
            <person name="Strowig T."/>
        </authorList>
    </citation>
    <scope>NUCLEOTIDE SEQUENCE [LARGE SCALE GENOMIC DNA]</scope>
    <source>
        <strain evidence="11 12">PMUR</strain>
    </source>
</reference>
<keyword evidence="12" id="KW-1185">Reference proteome</keyword>
<dbReference type="PANTHER" id="PTHR15822">
    <property type="entry name" value="TRAF AND TNF RECEPTOR-ASSOCIATED PROTEIN"/>
    <property type="match status" value="1"/>
</dbReference>
<evidence type="ECO:0000256" key="2">
    <source>
        <dbReference type="ARBA" id="ARBA00001946"/>
    </source>
</evidence>
<evidence type="ECO:0000256" key="6">
    <source>
        <dbReference type="ARBA" id="ARBA00022801"/>
    </source>
</evidence>
<dbReference type="Gene3D" id="3.60.10.10">
    <property type="entry name" value="Endonuclease/exonuclease/phosphatase"/>
    <property type="match status" value="1"/>
</dbReference>
<keyword evidence="5" id="KW-0227">DNA damage</keyword>
<gene>
    <name evidence="11" type="ORF">HPS56_01635</name>
</gene>
<keyword evidence="4" id="KW-0479">Metal-binding</keyword>
<dbReference type="PANTHER" id="PTHR15822:SF4">
    <property type="entry name" value="TYROSYL-DNA PHOSPHODIESTERASE 2"/>
    <property type="match status" value="1"/>
</dbReference>
<keyword evidence="11" id="KW-0255">Endonuclease</keyword>
<dbReference type="Pfam" id="PF03372">
    <property type="entry name" value="Exo_endo_phos"/>
    <property type="match status" value="1"/>
</dbReference>
<keyword evidence="3" id="KW-0540">Nuclease</keyword>
<keyword evidence="6" id="KW-0378">Hydrolase</keyword>
<keyword evidence="7" id="KW-0460">Magnesium</keyword>
<evidence type="ECO:0000313" key="11">
    <source>
        <dbReference type="EMBL" id="NPD91074.1"/>
    </source>
</evidence>
<dbReference type="CDD" id="cd09084">
    <property type="entry name" value="EEP-2"/>
    <property type="match status" value="1"/>
</dbReference>
<proteinExistence type="predicted"/>
<comment type="cofactor">
    <cofactor evidence="1">
        <name>Mn(2+)</name>
        <dbReference type="ChEBI" id="CHEBI:29035"/>
    </cofactor>
</comment>
<evidence type="ECO:0000256" key="5">
    <source>
        <dbReference type="ARBA" id="ARBA00022763"/>
    </source>
</evidence>